<feature type="domain" description="Cyclic nucleotide-binding" evidence="6">
    <location>
        <begin position="551"/>
        <end position="614"/>
    </location>
</feature>
<reference evidence="7" key="1">
    <citation type="submission" date="2021-01" db="EMBL/GenBank/DDBJ databases">
        <authorList>
            <consortium name="Genoscope - CEA"/>
            <person name="William W."/>
        </authorList>
    </citation>
    <scope>NUCLEOTIDE SEQUENCE</scope>
</reference>
<evidence type="ECO:0000256" key="5">
    <source>
        <dbReference type="SAM" id="Phobius"/>
    </source>
</evidence>
<comment type="caution">
    <text evidence="7">The sequence shown here is derived from an EMBL/GenBank/DDBJ whole genome shotgun (WGS) entry which is preliminary data.</text>
</comment>
<dbReference type="EMBL" id="CAJJDN010000020">
    <property type="protein sequence ID" value="CAD8065046.1"/>
    <property type="molecule type" value="Genomic_DNA"/>
</dbReference>
<dbReference type="OrthoDB" id="421226at2759"/>
<keyword evidence="2 5" id="KW-0812">Transmembrane</keyword>
<keyword evidence="3 5" id="KW-1133">Transmembrane helix</keyword>
<dbReference type="AlphaFoldDB" id="A0A8S1LK07"/>
<feature type="transmembrane region" description="Helical" evidence="5">
    <location>
        <begin position="188"/>
        <end position="209"/>
    </location>
</feature>
<dbReference type="GO" id="GO:0003254">
    <property type="term" value="P:regulation of membrane depolarization"/>
    <property type="evidence" value="ECO:0007669"/>
    <property type="project" value="TreeGrafter"/>
</dbReference>
<dbReference type="GO" id="GO:0005249">
    <property type="term" value="F:voltage-gated potassium channel activity"/>
    <property type="evidence" value="ECO:0007669"/>
    <property type="project" value="TreeGrafter"/>
</dbReference>
<proteinExistence type="predicted"/>
<evidence type="ECO:0000259" key="6">
    <source>
        <dbReference type="PROSITE" id="PS50042"/>
    </source>
</evidence>
<dbReference type="Proteomes" id="UP000692954">
    <property type="component" value="Unassembled WGS sequence"/>
</dbReference>
<feature type="transmembrane region" description="Helical" evidence="5">
    <location>
        <begin position="215"/>
        <end position="233"/>
    </location>
</feature>
<dbReference type="PANTHER" id="PTHR45689:SF5">
    <property type="entry name" value="I[[H]] CHANNEL, ISOFORM E"/>
    <property type="match status" value="1"/>
</dbReference>
<feature type="transmembrane region" description="Helical" evidence="5">
    <location>
        <begin position="265"/>
        <end position="282"/>
    </location>
</feature>
<protein>
    <recommendedName>
        <fullName evidence="6">Cyclic nucleotide-binding domain-containing protein</fullName>
    </recommendedName>
</protein>
<dbReference type="PANTHER" id="PTHR45689">
    <property type="entry name" value="I[[H]] CHANNEL, ISOFORM E"/>
    <property type="match status" value="1"/>
</dbReference>
<dbReference type="GO" id="GO:0035725">
    <property type="term" value="P:sodium ion transmembrane transport"/>
    <property type="evidence" value="ECO:0007669"/>
    <property type="project" value="TreeGrafter"/>
</dbReference>
<keyword evidence="4 5" id="KW-0472">Membrane</keyword>
<keyword evidence="8" id="KW-1185">Reference proteome</keyword>
<dbReference type="InterPro" id="IPR000595">
    <property type="entry name" value="cNMP-bd_dom"/>
</dbReference>
<comment type="subcellular location">
    <subcellularLocation>
        <location evidence="1">Membrane</location>
        <topology evidence="1">Multi-pass membrane protein</topology>
    </subcellularLocation>
</comment>
<evidence type="ECO:0000256" key="2">
    <source>
        <dbReference type="ARBA" id="ARBA00022692"/>
    </source>
</evidence>
<dbReference type="InterPro" id="IPR051413">
    <property type="entry name" value="K/Na_HCN_channel"/>
</dbReference>
<evidence type="ECO:0000256" key="3">
    <source>
        <dbReference type="ARBA" id="ARBA00022989"/>
    </source>
</evidence>
<evidence type="ECO:0000313" key="8">
    <source>
        <dbReference type="Proteomes" id="UP000692954"/>
    </source>
</evidence>
<evidence type="ECO:0000313" key="7">
    <source>
        <dbReference type="EMBL" id="CAD8065046.1"/>
    </source>
</evidence>
<organism evidence="7 8">
    <name type="scientific">Paramecium sonneborni</name>
    <dbReference type="NCBI Taxonomy" id="65129"/>
    <lineage>
        <taxon>Eukaryota</taxon>
        <taxon>Sar</taxon>
        <taxon>Alveolata</taxon>
        <taxon>Ciliophora</taxon>
        <taxon>Intramacronucleata</taxon>
        <taxon>Oligohymenophorea</taxon>
        <taxon>Peniculida</taxon>
        <taxon>Parameciidae</taxon>
        <taxon>Paramecium</taxon>
    </lineage>
</organism>
<evidence type="ECO:0000256" key="4">
    <source>
        <dbReference type="ARBA" id="ARBA00023136"/>
    </source>
</evidence>
<evidence type="ECO:0000256" key="1">
    <source>
        <dbReference type="ARBA" id="ARBA00004141"/>
    </source>
</evidence>
<name>A0A8S1LK07_9CILI</name>
<sequence length="1025" mass="121321">MSLTLKPELILCTDENIEDYKDPCMEASFEIVQIQNEFQKEKEIDTNRIKTQSDEHQTFIKTRKYRSSQELQIKPAFQNNNREVFENSGKIQAKSIMVSYLVKRFLTKLSASRKHRLFFKHKHFQIVGDKASGEEQNLGEIKSIQRKKKDQSNNILKIVLNLILECPNFVSSLFRQLPIIYPQDIHKIIWDISFCFVLIYFFVMIPLELAFNKGLLYQQCIWLTVPFCLFLLIDYIMKMSTVYYENGQPIIDKIKIFKNYLKNGFIRDGLAILVIIFNFFNYFYIQSYWISLLQLCFVSQFSYFAKIIKNVEESINLDKTSSSILNLAKLLLTILYIVHVYSCLWFLIGDYGGEMNWSNWLDDRHLKHGSSFSQYLESFYFSTVTMISVGYGDIVPQNELEKVCTILFMLTTCIQLSFTINTVAQIFSSINHATENTSEKIRIINKYMSKKNISFGLQYQIRQYIKIYWSQQMKEENELEEVLINSLSENLKNKLIEEANSSILDKCEFIKKTFTDQTKSKLIKLLKTVFINPEQTITSQLPQFIEPCLCFIESGELHLQNNSQIDNSELIKFHQGQYFGLNELLTGQLPTLQLQSESFVQLAILQRSEFLEVLRENPIDYETFCAIKDQILMHNLNIQSKCMSCNCSGHTIQNCPVVHFVVDKEKVIKSHQFQHSQKREYFMRKRRPRHMFHPILDQWFLSEMSNMFRNHGEWPIIQFYSISNKLLEQQPDKIGAESPTVRIREVTLSNSNRSQSQLPNLHDILQIQKLEMQQNPFPQNKTMRSNYKRASIRVKNTGIRLKFQKIVKKIIRLRHFSSGFQKKSDSQNQLTPQSLFNKSMYWVVTSYFKQPQLEEYLCKEDFENLSFLNKRLNLTINQDLDLNKQFDCSKEYLHYLNQNNLSLVLEQLNEKSVMKKKSQFQCHSQTTIILQQILNSQEKRKMYLQTYLIKYLSYPNEYFEKFHKTKKKSCKDEELLGEKKRELIKRFSNKKSLRRSNNINDFQKSIQQFNKLNRVLPTDFMLDTP</sequence>
<dbReference type="InterPro" id="IPR005821">
    <property type="entry name" value="Ion_trans_dom"/>
</dbReference>
<accession>A0A8S1LK07</accession>
<feature type="transmembrane region" description="Helical" evidence="5">
    <location>
        <begin position="326"/>
        <end position="348"/>
    </location>
</feature>
<dbReference type="Pfam" id="PF00520">
    <property type="entry name" value="Ion_trans"/>
    <property type="match status" value="1"/>
</dbReference>
<dbReference type="CDD" id="cd00038">
    <property type="entry name" value="CAP_ED"/>
    <property type="match status" value="1"/>
</dbReference>
<dbReference type="GO" id="GO:0098855">
    <property type="term" value="C:HCN channel complex"/>
    <property type="evidence" value="ECO:0007669"/>
    <property type="project" value="TreeGrafter"/>
</dbReference>
<dbReference type="PROSITE" id="PS50042">
    <property type="entry name" value="CNMP_BINDING_3"/>
    <property type="match status" value="1"/>
</dbReference>
<gene>
    <name evidence="7" type="ORF">PSON_ATCC_30995.1.T0200010</name>
</gene>